<protein>
    <submittedName>
        <fullName evidence="2">Uncharacterized protein</fullName>
    </submittedName>
</protein>
<keyword evidence="1" id="KW-0472">Membrane</keyword>
<evidence type="ECO:0000256" key="1">
    <source>
        <dbReference type="SAM" id="Phobius"/>
    </source>
</evidence>
<proteinExistence type="predicted"/>
<evidence type="ECO:0000313" key="2">
    <source>
        <dbReference type="EMBL" id="GHB00361.1"/>
    </source>
</evidence>
<comment type="caution">
    <text evidence="2">The sequence shown here is derived from an EMBL/GenBank/DDBJ whole genome shotgun (WGS) entry which is preliminary data.</text>
</comment>
<keyword evidence="1" id="KW-1133">Transmembrane helix</keyword>
<feature type="transmembrane region" description="Helical" evidence="1">
    <location>
        <begin position="15"/>
        <end position="36"/>
    </location>
</feature>
<dbReference type="EMBL" id="BMZH01000011">
    <property type="protein sequence ID" value="GHB00361.1"/>
    <property type="molecule type" value="Genomic_DNA"/>
</dbReference>
<dbReference type="Proteomes" id="UP000634004">
    <property type="component" value="Unassembled WGS sequence"/>
</dbReference>
<name>A0A8J3CRT0_9PROT</name>
<reference evidence="2" key="2">
    <citation type="submission" date="2020-09" db="EMBL/GenBank/DDBJ databases">
        <authorList>
            <person name="Sun Q."/>
            <person name="Kim S."/>
        </authorList>
    </citation>
    <scope>NUCLEOTIDE SEQUENCE</scope>
    <source>
        <strain evidence="2">KCTC 32513</strain>
    </source>
</reference>
<evidence type="ECO:0000313" key="3">
    <source>
        <dbReference type="Proteomes" id="UP000634004"/>
    </source>
</evidence>
<keyword evidence="1" id="KW-0812">Transmembrane</keyword>
<sequence length="59" mass="6711">MQSLSLFQRRGDGRGIIMLLWFAFAILMVCGLFFSLRLRNNALEKIAEESEKDVSGTDD</sequence>
<gene>
    <name evidence="2" type="ORF">GCM10009069_23900</name>
</gene>
<accession>A0A8J3CRT0</accession>
<keyword evidence="3" id="KW-1185">Reference proteome</keyword>
<organism evidence="2 3">
    <name type="scientific">Algimonas arctica</name>
    <dbReference type="NCBI Taxonomy" id="1479486"/>
    <lineage>
        <taxon>Bacteria</taxon>
        <taxon>Pseudomonadati</taxon>
        <taxon>Pseudomonadota</taxon>
        <taxon>Alphaproteobacteria</taxon>
        <taxon>Maricaulales</taxon>
        <taxon>Robiginitomaculaceae</taxon>
        <taxon>Algimonas</taxon>
    </lineage>
</organism>
<reference evidence="2" key="1">
    <citation type="journal article" date="2014" name="Int. J. Syst. Evol. Microbiol.">
        <title>Complete genome sequence of Corynebacterium casei LMG S-19264T (=DSM 44701T), isolated from a smear-ripened cheese.</title>
        <authorList>
            <consortium name="US DOE Joint Genome Institute (JGI-PGF)"/>
            <person name="Walter F."/>
            <person name="Albersmeier A."/>
            <person name="Kalinowski J."/>
            <person name="Ruckert C."/>
        </authorList>
    </citation>
    <scope>NUCLEOTIDE SEQUENCE</scope>
    <source>
        <strain evidence="2">KCTC 32513</strain>
    </source>
</reference>
<dbReference type="AlphaFoldDB" id="A0A8J3CRT0"/>